<feature type="domain" description="SHSP" evidence="5">
    <location>
        <begin position="30"/>
        <end position="141"/>
    </location>
</feature>
<dbReference type="InterPro" id="IPR037913">
    <property type="entry name" value="ACD_IbpA/B"/>
</dbReference>
<dbReference type="CDD" id="cd06470">
    <property type="entry name" value="ACD_IbpA-B_like"/>
    <property type="match status" value="1"/>
</dbReference>
<gene>
    <name evidence="6" type="ORF">GDR74_01740</name>
</gene>
<feature type="region of interest" description="Disordered" evidence="4">
    <location>
        <begin position="142"/>
        <end position="166"/>
    </location>
</feature>
<reference evidence="6 7" key="1">
    <citation type="submission" date="2019-10" db="EMBL/GenBank/DDBJ databases">
        <title>Isolation, Identification of Microvirga thermotolerans HR1, a novel thermophilic bacterium and Comparative Genomics of the genus Microvirga.</title>
        <authorList>
            <person name="Li J."/>
            <person name="Zhang W."/>
            <person name="Lin M."/>
            <person name="Wang J."/>
        </authorList>
    </citation>
    <scope>NUCLEOTIDE SEQUENCE [LARGE SCALE GENOMIC DNA]</scope>
    <source>
        <strain evidence="6 7">HR1</strain>
    </source>
</reference>
<evidence type="ECO:0000256" key="2">
    <source>
        <dbReference type="PROSITE-ProRule" id="PRU00285"/>
    </source>
</evidence>
<evidence type="ECO:0000256" key="4">
    <source>
        <dbReference type="SAM" id="MobiDB-lite"/>
    </source>
</evidence>
<dbReference type="Gene3D" id="2.60.40.790">
    <property type="match status" value="1"/>
</dbReference>
<evidence type="ECO:0000313" key="7">
    <source>
        <dbReference type="Proteomes" id="UP000325614"/>
    </source>
</evidence>
<dbReference type="SUPFAM" id="SSF49764">
    <property type="entry name" value="HSP20-like chaperones"/>
    <property type="match status" value="1"/>
</dbReference>
<evidence type="ECO:0000256" key="3">
    <source>
        <dbReference type="RuleBase" id="RU003616"/>
    </source>
</evidence>
<dbReference type="AlphaFoldDB" id="A0A5P9JUB0"/>
<protein>
    <submittedName>
        <fullName evidence="6">Hsp20 family protein</fullName>
    </submittedName>
</protein>
<keyword evidence="7" id="KW-1185">Reference proteome</keyword>
<proteinExistence type="inferred from homology"/>
<name>A0A5P9JUB0_9HYPH</name>
<dbReference type="PANTHER" id="PTHR47062">
    <property type="match status" value="1"/>
</dbReference>
<accession>A0A5P9JUB0</accession>
<dbReference type="InterPro" id="IPR002068">
    <property type="entry name" value="A-crystallin/Hsp20_dom"/>
</dbReference>
<organism evidence="6 7">
    <name type="scientific">Microvirga thermotolerans</name>
    <dbReference type="NCBI Taxonomy" id="2651334"/>
    <lineage>
        <taxon>Bacteria</taxon>
        <taxon>Pseudomonadati</taxon>
        <taxon>Pseudomonadota</taxon>
        <taxon>Alphaproteobacteria</taxon>
        <taxon>Hyphomicrobiales</taxon>
        <taxon>Methylobacteriaceae</taxon>
        <taxon>Microvirga</taxon>
    </lineage>
</organism>
<dbReference type="KEGG" id="mico:GDR74_01740"/>
<dbReference type="InterPro" id="IPR008978">
    <property type="entry name" value="HSP20-like_chaperone"/>
</dbReference>
<evidence type="ECO:0000259" key="5">
    <source>
        <dbReference type="PROSITE" id="PS01031"/>
    </source>
</evidence>
<dbReference type="Pfam" id="PF00011">
    <property type="entry name" value="HSP20"/>
    <property type="match status" value="1"/>
</dbReference>
<dbReference type="EMBL" id="CP045423">
    <property type="protein sequence ID" value="QFU15040.1"/>
    <property type="molecule type" value="Genomic_DNA"/>
</dbReference>
<evidence type="ECO:0000256" key="1">
    <source>
        <dbReference type="ARBA" id="ARBA00023016"/>
    </source>
</evidence>
<dbReference type="Proteomes" id="UP000325614">
    <property type="component" value="Chromosome"/>
</dbReference>
<dbReference type="RefSeq" id="WP_152584690.1">
    <property type="nucleotide sequence ID" value="NZ_CP045423.1"/>
</dbReference>
<keyword evidence="1" id="KW-0346">Stress response</keyword>
<sequence>MRTTFDLSPLYRSTIGFDRLFDMLDQVSRVEPMTNWPPYNIEKTGEDEYRISMAVAGFTRDEIELVQQESTLTVTGQKRAEPEGVQVLHRGIATRAFKQSFSLADHVKVTGADLDNGLLTIALKREVPEELKPRRIEIATGSAAKALAQDNQPPQIGHGSQAKEAA</sequence>
<evidence type="ECO:0000313" key="6">
    <source>
        <dbReference type="EMBL" id="QFU15040.1"/>
    </source>
</evidence>
<dbReference type="PANTHER" id="PTHR47062:SF1">
    <property type="entry name" value="SMALL HEAT SHOCK PROTEIN IBPA"/>
    <property type="match status" value="1"/>
</dbReference>
<dbReference type="PROSITE" id="PS01031">
    <property type="entry name" value="SHSP"/>
    <property type="match status" value="1"/>
</dbReference>
<comment type="similarity">
    <text evidence="2 3">Belongs to the small heat shock protein (HSP20) family.</text>
</comment>